<dbReference type="CDD" id="cd21650">
    <property type="entry name" value="CrtA-like"/>
    <property type="match status" value="1"/>
</dbReference>
<dbReference type="InterPro" id="IPR049574">
    <property type="entry name" value="CrtA-like"/>
</dbReference>
<proteinExistence type="predicted"/>
<evidence type="ECO:0000313" key="1">
    <source>
        <dbReference type="EMBL" id="UOR06786.1"/>
    </source>
</evidence>
<reference evidence="1 2" key="1">
    <citation type="submission" date="2022-04" db="EMBL/GenBank/DDBJ databases">
        <title>Hymenobacter sp. isolated from the air.</title>
        <authorList>
            <person name="Won M."/>
            <person name="Lee C.-M."/>
            <person name="Woen H.-Y."/>
            <person name="Kwon S.-W."/>
        </authorList>
    </citation>
    <scope>NUCLEOTIDE SEQUENCE [LARGE SCALE GENOMIC DNA]</scope>
    <source>
        <strain evidence="2">5413 J-13</strain>
    </source>
</reference>
<keyword evidence="1" id="KW-0560">Oxidoreductase</keyword>
<dbReference type="EMBL" id="CP095053">
    <property type="protein sequence ID" value="UOR06786.1"/>
    <property type="molecule type" value="Genomic_DNA"/>
</dbReference>
<sequence length="229" mass="25497">MSLTTFSVITLRPGTARWGLAQMGTAQASLKRAAGLRFYKLAGTGADGGFGVWPNFQRYILLAVWDSAEAAAAFFATHPQWQAYQERSTELWTAHLQPLKAHGLWDGVQPFDLAATEAPDLDGPVAVLTRASIRLRKTPRFWRYVAPTSAAVAHAPGVVASIGLGELPIVRQATFSLWESARAMQQYAYRDATHKEVIRRTRQEQWYGEELFARFRVLSSEGTWDGRTV</sequence>
<dbReference type="AlphaFoldDB" id="A0A8T9T3V7"/>
<dbReference type="KEGG" id="haei:MUN82_06705"/>
<gene>
    <name evidence="1" type="ORF">MUN82_06705</name>
</gene>
<accession>A0A8T9T3V7</accession>
<dbReference type="RefSeq" id="WP_245096044.1">
    <property type="nucleotide sequence ID" value="NZ_CP095053.1"/>
</dbReference>
<dbReference type="GO" id="GO:0004497">
    <property type="term" value="F:monooxygenase activity"/>
    <property type="evidence" value="ECO:0007669"/>
    <property type="project" value="UniProtKB-KW"/>
</dbReference>
<name>A0A8T9T3V7_9BACT</name>
<organism evidence="1 2">
    <name type="scientific">Hymenobacter aerilatus</name>
    <dbReference type="NCBI Taxonomy" id="2932251"/>
    <lineage>
        <taxon>Bacteria</taxon>
        <taxon>Pseudomonadati</taxon>
        <taxon>Bacteroidota</taxon>
        <taxon>Cytophagia</taxon>
        <taxon>Cytophagales</taxon>
        <taxon>Hymenobacteraceae</taxon>
        <taxon>Hymenobacter</taxon>
    </lineage>
</organism>
<protein>
    <submittedName>
        <fullName evidence="1">Spheroidene monooxygenase</fullName>
    </submittedName>
</protein>
<keyword evidence="1" id="KW-0503">Monooxygenase</keyword>
<dbReference type="Proteomes" id="UP000829925">
    <property type="component" value="Chromosome"/>
</dbReference>
<evidence type="ECO:0000313" key="2">
    <source>
        <dbReference type="Proteomes" id="UP000829925"/>
    </source>
</evidence>
<keyword evidence="2" id="KW-1185">Reference proteome</keyword>